<keyword evidence="8" id="KW-0648">Protein biosynthesis</keyword>
<dbReference type="GO" id="GO:0004824">
    <property type="term" value="F:lysine-tRNA ligase activity"/>
    <property type="evidence" value="ECO:0007669"/>
    <property type="project" value="UniProtKB-EC"/>
</dbReference>
<dbReference type="InterPro" id="IPR004365">
    <property type="entry name" value="NA-bd_OB_tRNA"/>
</dbReference>
<dbReference type="InterPro" id="IPR044136">
    <property type="entry name" value="Lys-tRNA-ligase_II_N"/>
</dbReference>
<evidence type="ECO:0000256" key="6">
    <source>
        <dbReference type="ARBA" id="ARBA00023146"/>
    </source>
</evidence>
<dbReference type="EC" id="6.1.1.6" evidence="8"/>
<feature type="domain" description="Aminoacyl-transfer RNA synthetases class-II family profile" evidence="10">
    <location>
        <begin position="184"/>
        <end position="496"/>
    </location>
</feature>
<dbReference type="Proteomes" id="UP001219956">
    <property type="component" value="Unassembled WGS sequence"/>
</dbReference>
<feature type="binding site" evidence="8">
    <location>
        <position position="419"/>
    </location>
    <ligand>
        <name>Mg(2+)</name>
        <dbReference type="ChEBI" id="CHEBI:18420"/>
        <label>2</label>
    </ligand>
</feature>
<dbReference type="CDD" id="cd00775">
    <property type="entry name" value="LysRS_core"/>
    <property type="match status" value="1"/>
</dbReference>
<evidence type="ECO:0000313" key="12">
    <source>
        <dbReference type="Proteomes" id="UP001219956"/>
    </source>
</evidence>
<evidence type="ECO:0000256" key="5">
    <source>
        <dbReference type="ARBA" id="ARBA00022840"/>
    </source>
</evidence>
<evidence type="ECO:0000256" key="8">
    <source>
        <dbReference type="HAMAP-Rule" id="MF_00252"/>
    </source>
</evidence>
<keyword evidence="2 8" id="KW-0436">Ligase</keyword>
<dbReference type="InterPro" id="IPR012340">
    <property type="entry name" value="NA-bd_OB-fold"/>
</dbReference>
<comment type="similarity">
    <text evidence="1 8">Belongs to the class-II aminoacyl-tRNA synthetase family.</text>
</comment>
<dbReference type="RefSeq" id="WP_272751689.1">
    <property type="nucleotide sequence ID" value="NZ_JAQQLF010000009.1"/>
</dbReference>
<comment type="caution">
    <text evidence="11">The sequence shown here is derived from an EMBL/GenBank/DDBJ whole genome shotgun (WGS) entry which is preliminary data.</text>
</comment>
<dbReference type="SUPFAM" id="SSF55681">
    <property type="entry name" value="Class II aaRS and biotin synthetases"/>
    <property type="match status" value="1"/>
</dbReference>
<comment type="cofactor">
    <cofactor evidence="8 9">
        <name>Mg(2+)</name>
        <dbReference type="ChEBI" id="CHEBI:18420"/>
    </cofactor>
    <text evidence="8 9">Binds 3 Mg(2+) ions per subunit.</text>
</comment>
<evidence type="ECO:0000256" key="4">
    <source>
        <dbReference type="ARBA" id="ARBA00022741"/>
    </source>
</evidence>
<dbReference type="NCBIfam" id="NF001756">
    <property type="entry name" value="PRK00484.1"/>
    <property type="match status" value="1"/>
</dbReference>
<dbReference type="EMBL" id="JAQQLF010000009">
    <property type="protein sequence ID" value="MDC7717364.1"/>
    <property type="molecule type" value="Genomic_DNA"/>
</dbReference>
<dbReference type="CDD" id="cd04322">
    <property type="entry name" value="LysRS_N"/>
    <property type="match status" value="1"/>
</dbReference>
<evidence type="ECO:0000259" key="10">
    <source>
        <dbReference type="PROSITE" id="PS50862"/>
    </source>
</evidence>
<dbReference type="Gene3D" id="3.30.930.10">
    <property type="entry name" value="Bira Bifunctional Protein, Domain 2"/>
    <property type="match status" value="1"/>
</dbReference>
<protein>
    <recommendedName>
        <fullName evidence="8">Lysine--tRNA ligase</fullName>
        <ecNumber evidence="8">6.1.1.6</ecNumber>
    </recommendedName>
    <alternativeName>
        <fullName evidence="8">Lysyl-tRNA synthetase</fullName>
        <shortName evidence="8">LysRS</shortName>
    </alternativeName>
</protein>
<keyword evidence="8 9" id="KW-0460">Magnesium</keyword>
<dbReference type="InterPro" id="IPR006195">
    <property type="entry name" value="aa-tRNA-synth_II"/>
</dbReference>
<dbReference type="InterPro" id="IPR004364">
    <property type="entry name" value="Aa-tRNA-synt_II"/>
</dbReference>
<name>A0ABT5J0K3_9NEIS</name>
<reference evidence="11 12" key="1">
    <citation type="submission" date="2023-01" db="EMBL/GenBank/DDBJ databases">
        <title>Novel species of the genus Vogesella isolated from rivers.</title>
        <authorList>
            <person name="Lu H."/>
        </authorList>
    </citation>
    <scope>NUCLEOTIDE SEQUENCE [LARGE SCALE GENOMIC DNA]</scope>
    <source>
        <strain evidence="11 12">DC21W</strain>
    </source>
</reference>
<keyword evidence="5 8" id="KW-0067">ATP-binding</keyword>
<accession>A0ABT5J0K3</accession>
<organism evidence="11 12">
    <name type="scientific">Vogesella aquatica</name>
    <dbReference type="NCBI Taxonomy" id="2984206"/>
    <lineage>
        <taxon>Bacteria</taxon>
        <taxon>Pseudomonadati</taxon>
        <taxon>Pseudomonadota</taxon>
        <taxon>Betaproteobacteria</taxon>
        <taxon>Neisseriales</taxon>
        <taxon>Chromobacteriaceae</taxon>
        <taxon>Vogesella</taxon>
    </lineage>
</organism>
<dbReference type="InterPro" id="IPR002313">
    <property type="entry name" value="Lys-tRNA-ligase_II"/>
</dbReference>
<dbReference type="PANTHER" id="PTHR42918:SF15">
    <property type="entry name" value="LYSINE--TRNA LIGASE, CHLOROPLASTIC_MITOCHONDRIAL"/>
    <property type="match status" value="1"/>
</dbReference>
<evidence type="ECO:0000256" key="1">
    <source>
        <dbReference type="ARBA" id="ARBA00008226"/>
    </source>
</evidence>
<dbReference type="PRINTS" id="PR00982">
    <property type="entry name" value="TRNASYNTHLYS"/>
</dbReference>
<dbReference type="PROSITE" id="PS50862">
    <property type="entry name" value="AA_TRNA_LIGASE_II"/>
    <property type="match status" value="1"/>
</dbReference>
<comment type="catalytic activity">
    <reaction evidence="7 8 9">
        <text>tRNA(Lys) + L-lysine + ATP = L-lysyl-tRNA(Lys) + AMP + diphosphate</text>
        <dbReference type="Rhea" id="RHEA:20792"/>
        <dbReference type="Rhea" id="RHEA-COMP:9696"/>
        <dbReference type="Rhea" id="RHEA-COMP:9697"/>
        <dbReference type="ChEBI" id="CHEBI:30616"/>
        <dbReference type="ChEBI" id="CHEBI:32551"/>
        <dbReference type="ChEBI" id="CHEBI:33019"/>
        <dbReference type="ChEBI" id="CHEBI:78442"/>
        <dbReference type="ChEBI" id="CHEBI:78529"/>
        <dbReference type="ChEBI" id="CHEBI:456215"/>
        <dbReference type="EC" id="6.1.1.6"/>
    </reaction>
</comment>
<dbReference type="InterPro" id="IPR018149">
    <property type="entry name" value="Lys-tRNA-synth_II_C"/>
</dbReference>
<dbReference type="InterPro" id="IPR045864">
    <property type="entry name" value="aa-tRNA-synth_II/BPL/LPL"/>
</dbReference>
<dbReference type="Pfam" id="PF00152">
    <property type="entry name" value="tRNA-synt_2"/>
    <property type="match status" value="1"/>
</dbReference>
<dbReference type="NCBIfam" id="TIGR00499">
    <property type="entry name" value="lysS_bact"/>
    <property type="match status" value="1"/>
</dbReference>
<dbReference type="HAMAP" id="MF_00252">
    <property type="entry name" value="Lys_tRNA_synth_class2"/>
    <property type="match status" value="1"/>
</dbReference>
<keyword evidence="12" id="KW-1185">Reference proteome</keyword>
<keyword evidence="3 8" id="KW-0479">Metal-binding</keyword>
<feature type="binding site" evidence="8">
    <location>
        <position position="419"/>
    </location>
    <ligand>
        <name>Mg(2+)</name>
        <dbReference type="ChEBI" id="CHEBI:18420"/>
        <label>1</label>
    </ligand>
</feature>
<dbReference type="PANTHER" id="PTHR42918">
    <property type="entry name" value="LYSYL-TRNA SYNTHETASE"/>
    <property type="match status" value="1"/>
</dbReference>
<dbReference type="Pfam" id="PF01336">
    <property type="entry name" value="tRNA_anti-codon"/>
    <property type="match status" value="1"/>
</dbReference>
<gene>
    <name evidence="8 11" type="primary">lysS</name>
    <name evidence="11" type="ORF">PQU95_09090</name>
</gene>
<feature type="binding site" evidence="8">
    <location>
        <position position="412"/>
    </location>
    <ligand>
        <name>Mg(2+)</name>
        <dbReference type="ChEBI" id="CHEBI:18420"/>
        <label>1</label>
    </ligand>
</feature>
<dbReference type="Gene3D" id="2.40.50.140">
    <property type="entry name" value="Nucleic acid-binding proteins"/>
    <property type="match status" value="1"/>
</dbReference>
<proteinExistence type="inferred from homology"/>
<keyword evidence="6 8" id="KW-0030">Aminoacyl-tRNA synthetase</keyword>
<evidence type="ECO:0000313" key="11">
    <source>
        <dbReference type="EMBL" id="MDC7717364.1"/>
    </source>
</evidence>
<sequence length="502" mass="56566">MSEQESSLQQHDENHIMAERREKLKAIREAGVAFPNDFKREHLSGDLHAAYNDKSKEELEPLNIQVAVAGRMMLKRVMGKASFATLQDVAGQIQLYINDQGVGADIHAAFKHWDMGDILSAKGTLFKTNKGELSVNVSELRLLSKSLRPLPDKFHGMTDQEQKYRQRYVDLIMSEESRSTFIKRSKIVQTVRDVMVGQGYLEVETPMMHPIPGGAAAKPFTTHHNALDMPLYLRIAPELYLKRLVVGGLERVFEINRNFRNEGMSTRHNPEFTMIEFYEAYSDYQRMMEMTENIIRQCAITATGSTTVTYGGKEVDLGKPFDRFTIVGAIQHYNPQYTNEQLADAEWVAAEIKRLGGKLPPAPGLGSLQLALFEECAESLLWNPTFIIDYPVEVSPLARGSDADANITERFELFIVGREHANGYSELNDPEDQANRFLSQVAQKDAGDDEAMHFDADYIRAMEYGLPPTGGCGIGIDRLVMLLTDAPSIRDVILFPQMRHEA</sequence>
<evidence type="ECO:0000256" key="7">
    <source>
        <dbReference type="ARBA" id="ARBA00048573"/>
    </source>
</evidence>
<evidence type="ECO:0000256" key="2">
    <source>
        <dbReference type="ARBA" id="ARBA00022598"/>
    </source>
</evidence>
<comment type="subcellular location">
    <subcellularLocation>
        <location evidence="8">Cytoplasm</location>
    </subcellularLocation>
</comment>
<keyword evidence="4 8" id="KW-0547">Nucleotide-binding</keyword>
<keyword evidence="8" id="KW-0963">Cytoplasm</keyword>
<comment type="subunit">
    <text evidence="8">Homodimer.</text>
</comment>
<evidence type="ECO:0000256" key="3">
    <source>
        <dbReference type="ARBA" id="ARBA00022723"/>
    </source>
</evidence>
<evidence type="ECO:0000256" key="9">
    <source>
        <dbReference type="RuleBase" id="RU000336"/>
    </source>
</evidence>
<dbReference type="SUPFAM" id="SSF50249">
    <property type="entry name" value="Nucleic acid-binding proteins"/>
    <property type="match status" value="1"/>
</dbReference>